<evidence type="ECO:0000256" key="7">
    <source>
        <dbReference type="ARBA" id="ARBA00022827"/>
    </source>
</evidence>
<comment type="caution">
    <text evidence="15">The sequence shown here is derived from an EMBL/GenBank/DDBJ whole genome shotgun (WGS) entry which is preliminary data.</text>
</comment>
<evidence type="ECO:0000256" key="1">
    <source>
        <dbReference type="ARBA" id="ARBA00001974"/>
    </source>
</evidence>
<keyword evidence="12 13" id="KW-0472">Membrane</keyword>
<evidence type="ECO:0000259" key="14">
    <source>
        <dbReference type="PROSITE" id="PS51384"/>
    </source>
</evidence>
<dbReference type="SUPFAM" id="SSF52343">
    <property type="entry name" value="Ferredoxin reductase-like, C-terminal NADP-linked domain"/>
    <property type="match status" value="1"/>
</dbReference>
<protein>
    <submittedName>
        <fullName evidence="15">Oxidoreductase FAD-binding domain-containing protein 3</fullName>
    </submittedName>
</protein>
<evidence type="ECO:0000256" key="5">
    <source>
        <dbReference type="ARBA" id="ARBA00022714"/>
    </source>
</evidence>
<feature type="transmembrane region" description="Helical" evidence="13">
    <location>
        <begin position="130"/>
        <end position="147"/>
    </location>
</feature>
<dbReference type="Pfam" id="PF01794">
    <property type="entry name" value="Ferric_reduct"/>
    <property type="match status" value="1"/>
</dbReference>
<dbReference type="AlphaFoldDB" id="H0FBF3"/>
<accession>H0FBF3</accession>
<sequence>MRRVLPAVLLISLLAWAGACWLHPPAQINVWTARDQLILLTGLSAYMLMALIMLLAVRPMWLERRLGGLDKLYRLHKWSGIAATALVAAHYLIKLAKPLLLAVFDPVAKTPREAAWLDVFRGSAKDIGEWALWILLAMVALTLWRRFPYHVWRQVHRIAAVIFLVAAFHGVVLTPAAWWWLPAGWLVGAATAVGTVCAVLALTGNIGRARRYKGKVLDVQHLSDDILTVTCKVEGDWHHRAGQFAFLTADRREGAHPFTVSGADDGTGRVQFSIKALGDYTRRLQGSLVVGQAVTVEGPYGCFDFQRDDGRAQIWVGAGIGVTPFISWLESLQARPADAPKAELYYCARNAADAPFAQRLRELCERIPNVTLHVRYSDRERPLTAAELAQDRPAGAPWPSVWFCGPTGFADALKDGLHRRGMPVRQLFHQEAFQMR</sequence>
<dbReference type="RefSeq" id="WP_008165839.1">
    <property type="nucleotide sequence ID" value="NZ_AGUF01000064.1"/>
</dbReference>
<evidence type="ECO:0000256" key="9">
    <source>
        <dbReference type="ARBA" id="ARBA00023002"/>
    </source>
</evidence>
<keyword evidence="8 13" id="KW-1133">Transmembrane helix</keyword>
<comment type="subcellular location">
    <subcellularLocation>
        <location evidence="2">Membrane</location>
        <topology evidence="2">Multi-pass membrane protein</topology>
    </subcellularLocation>
</comment>
<evidence type="ECO:0000256" key="6">
    <source>
        <dbReference type="ARBA" id="ARBA00022723"/>
    </source>
</evidence>
<dbReference type="GO" id="GO:0050660">
    <property type="term" value="F:flavin adenine dinucleotide binding"/>
    <property type="evidence" value="ECO:0007669"/>
    <property type="project" value="TreeGrafter"/>
</dbReference>
<dbReference type="PANTHER" id="PTHR47354">
    <property type="entry name" value="NADH OXIDOREDUCTASE HCR"/>
    <property type="match status" value="1"/>
</dbReference>
<dbReference type="eggNOG" id="COG4097">
    <property type="taxonomic scope" value="Bacteria"/>
</dbReference>
<proteinExistence type="predicted"/>
<keyword evidence="16" id="KW-1185">Reference proteome</keyword>
<feature type="transmembrane region" description="Helical" evidence="13">
    <location>
        <begin position="186"/>
        <end position="207"/>
    </location>
</feature>
<evidence type="ECO:0000256" key="11">
    <source>
        <dbReference type="ARBA" id="ARBA00023014"/>
    </source>
</evidence>
<evidence type="ECO:0000313" key="15">
    <source>
        <dbReference type="EMBL" id="EHK64418.1"/>
    </source>
</evidence>
<keyword evidence="3" id="KW-0285">Flavoprotein</keyword>
<keyword evidence="9" id="KW-0560">Oxidoreductase</keyword>
<dbReference type="InterPro" id="IPR013112">
    <property type="entry name" value="FAD-bd_8"/>
</dbReference>
<dbReference type="InterPro" id="IPR017927">
    <property type="entry name" value="FAD-bd_FR_type"/>
</dbReference>
<dbReference type="EMBL" id="AGUF01000064">
    <property type="protein sequence ID" value="EHK64418.1"/>
    <property type="molecule type" value="Genomic_DNA"/>
</dbReference>
<dbReference type="SUPFAM" id="SSF63380">
    <property type="entry name" value="Riboflavin synthase domain-like"/>
    <property type="match status" value="1"/>
</dbReference>
<keyword evidence="10" id="KW-0408">Iron</keyword>
<dbReference type="InterPro" id="IPR013130">
    <property type="entry name" value="Fe3_Rdtase_TM_dom"/>
</dbReference>
<dbReference type="Pfam" id="PF00175">
    <property type="entry name" value="NAD_binding_1"/>
    <property type="match status" value="1"/>
</dbReference>
<evidence type="ECO:0000256" key="2">
    <source>
        <dbReference type="ARBA" id="ARBA00004141"/>
    </source>
</evidence>
<dbReference type="CDD" id="cd06198">
    <property type="entry name" value="FNR_like_3"/>
    <property type="match status" value="1"/>
</dbReference>
<evidence type="ECO:0000313" key="16">
    <source>
        <dbReference type="Proteomes" id="UP000003113"/>
    </source>
</evidence>
<dbReference type="GO" id="GO:0016020">
    <property type="term" value="C:membrane"/>
    <property type="evidence" value="ECO:0007669"/>
    <property type="project" value="UniProtKB-SubCell"/>
</dbReference>
<dbReference type="PANTHER" id="PTHR47354:SF8">
    <property type="entry name" value="1,2-PHENYLACETYL-COA EPOXIDASE, SUBUNIT E"/>
    <property type="match status" value="1"/>
</dbReference>
<dbReference type="Proteomes" id="UP000003113">
    <property type="component" value="Unassembled WGS sequence"/>
</dbReference>
<dbReference type="Gene3D" id="2.40.30.10">
    <property type="entry name" value="Translation factors"/>
    <property type="match status" value="1"/>
</dbReference>
<dbReference type="Gene3D" id="3.40.50.80">
    <property type="entry name" value="Nucleotide-binding domain of ferredoxin-NADP reductase (FNR) module"/>
    <property type="match status" value="1"/>
</dbReference>
<dbReference type="OrthoDB" id="9796486at2"/>
<gene>
    <name evidence="15" type="ORF">KYC_20549</name>
</gene>
<evidence type="ECO:0000256" key="3">
    <source>
        <dbReference type="ARBA" id="ARBA00022630"/>
    </source>
</evidence>
<keyword evidence="4 13" id="KW-0812">Transmembrane</keyword>
<dbReference type="Pfam" id="PF08022">
    <property type="entry name" value="FAD_binding_8"/>
    <property type="match status" value="1"/>
</dbReference>
<keyword evidence="5" id="KW-0001">2Fe-2S</keyword>
<keyword evidence="11" id="KW-0411">Iron-sulfur</keyword>
<dbReference type="PROSITE" id="PS51384">
    <property type="entry name" value="FAD_FR"/>
    <property type="match status" value="1"/>
</dbReference>
<dbReference type="PATRIC" id="fig|477184.5.peg.4038"/>
<dbReference type="InterPro" id="IPR017938">
    <property type="entry name" value="Riboflavin_synthase-like_b-brl"/>
</dbReference>
<evidence type="ECO:0000256" key="13">
    <source>
        <dbReference type="SAM" id="Phobius"/>
    </source>
</evidence>
<organism evidence="15 16">
    <name type="scientific">Achromobacter arsenitoxydans SY8</name>
    <dbReference type="NCBI Taxonomy" id="477184"/>
    <lineage>
        <taxon>Bacteria</taxon>
        <taxon>Pseudomonadati</taxon>
        <taxon>Pseudomonadota</taxon>
        <taxon>Betaproteobacteria</taxon>
        <taxon>Burkholderiales</taxon>
        <taxon>Alcaligenaceae</taxon>
        <taxon>Achromobacter</taxon>
    </lineage>
</organism>
<dbReference type="GO" id="GO:0051537">
    <property type="term" value="F:2 iron, 2 sulfur cluster binding"/>
    <property type="evidence" value="ECO:0007669"/>
    <property type="project" value="UniProtKB-KW"/>
</dbReference>
<evidence type="ECO:0000256" key="10">
    <source>
        <dbReference type="ARBA" id="ARBA00023004"/>
    </source>
</evidence>
<dbReference type="GO" id="GO:0016491">
    <property type="term" value="F:oxidoreductase activity"/>
    <property type="evidence" value="ECO:0007669"/>
    <property type="project" value="UniProtKB-KW"/>
</dbReference>
<feature type="transmembrane region" description="Helical" evidence="13">
    <location>
        <begin position="159"/>
        <end position="180"/>
    </location>
</feature>
<dbReference type="STRING" id="477184.KYC_20549"/>
<dbReference type="InterPro" id="IPR050415">
    <property type="entry name" value="MRET"/>
</dbReference>
<evidence type="ECO:0000256" key="4">
    <source>
        <dbReference type="ARBA" id="ARBA00022692"/>
    </source>
</evidence>
<name>H0FBF3_9BURK</name>
<dbReference type="InterPro" id="IPR001433">
    <property type="entry name" value="OxRdtase_FAD/NAD-bd"/>
</dbReference>
<feature type="transmembrane region" description="Helical" evidence="13">
    <location>
        <begin position="78"/>
        <end position="96"/>
    </location>
</feature>
<evidence type="ECO:0000256" key="8">
    <source>
        <dbReference type="ARBA" id="ARBA00022989"/>
    </source>
</evidence>
<feature type="transmembrane region" description="Helical" evidence="13">
    <location>
        <begin position="38"/>
        <end position="57"/>
    </location>
</feature>
<dbReference type="GO" id="GO:0046872">
    <property type="term" value="F:metal ion binding"/>
    <property type="evidence" value="ECO:0007669"/>
    <property type="project" value="UniProtKB-KW"/>
</dbReference>
<evidence type="ECO:0000256" key="12">
    <source>
        <dbReference type="ARBA" id="ARBA00023136"/>
    </source>
</evidence>
<dbReference type="PROSITE" id="PS51257">
    <property type="entry name" value="PROKAR_LIPOPROTEIN"/>
    <property type="match status" value="1"/>
</dbReference>
<keyword evidence="7" id="KW-0274">FAD</keyword>
<keyword evidence="6" id="KW-0479">Metal-binding</keyword>
<feature type="domain" description="FAD-binding FR-type" evidence="14">
    <location>
        <begin position="209"/>
        <end position="306"/>
    </location>
</feature>
<dbReference type="InterPro" id="IPR039261">
    <property type="entry name" value="FNR_nucleotide-bd"/>
</dbReference>
<comment type="cofactor">
    <cofactor evidence="1">
        <name>FAD</name>
        <dbReference type="ChEBI" id="CHEBI:57692"/>
    </cofactor>
</comment>
<reference evidence="15 16" key="1">
    <citation type="journal article" date="2012" name="J. Bacteriol.">
        <title>Genome sequence of the highly efficient arsenite-oxidizing bacterium Achromobacter arsenitoxydans SY8.</title>
        <authorList>
            <person name="Li X."/>
            <person name="Hu Y."/>
            <person name="Gong J."/>
            <person name="Lin Y."/>
            <person name="Johnstone L."/>
            <person name="Rensing C."/>
            <person name="Wang G."/>
        </authorList>
    </citation>
    <scope>NUCLEOTIDE SEQUENCE [LARGE SCALE GENOMIC DNA]</scope>
    <source>
        <strain evidence="15 16">SY8</strain>
    </source>
</reference>